<dbReference type="GO" id="GO:0008641">
    <property type="term" value="F:ubiquitin-like modifier activating enzyme activity"/>
    <property type="evidence" value="ECO:0007669"/>
    <property type="project" value="InterPro"/>
</dbReference>
<gene>
    <name evidence="2" type="ORF">NIASO_00040</name>
</gene>
<name>W0EWS0_9BACT</name>
<dbReference type="SUPFAM" id="SSF69572">
    <property type="entry name" value="Activating enzymes of the ubiquitin-like proteins"/>
    <property type="match status" value="1"/>
</dbReference>
<dbReference type="GO" id="GO:0061504">
    <property type="term" value="P:cyclic threonylcarbamoyladenosine biosynthetic process"/>
    <property type="evidence" value="ECO:0007669"/>
    <property type="project" value="TreeGrafter"/>
</dbReference>
<dbReference type="eggNOG" id="COG0476">
    <property type="taxonomic scope" value="Bacteria"/>
</dbReference>
<dbReference type="PANTHER" id="PTHR43267:SF3">
    <property type="entry name" value="THIF PROTEIN"/>
    <property type="match status" value="1"/>
</dbReference>
<dbReference type="EMBL" id="CP007035">
    <property type="protein sequence ID" value="AHF14018.1"/>
    <property type="molecule type" value="Genomic_DNA"/>
</dbReference>
<protein>
    <submittedName>
        <fullName evidence="2">Thiamine biosynthesis protein ThiF</fullName>
    </submittedName>
</protein>
<evidence type="ECO:0000313" key="3">
    <source>
        <dbReference type="Proteomes" id="UP000003586"/>
    </source>
</evidence>
<dbReference type="CDD" id="cd01483">
    <property type="entry name" value="E1_enzyme_family"/>
    <property type="match status" value="1"/>
</dbReference>
<keyword evidence="3" id="KW-1185">Reference proteome</keyword>
<dbReference type="RefSeq" id="WP_008582395.1">
    <property type="nucleotide sequence ID" value="NZ_CP007035.1"/>
</dbReference>
<accession>W0EWS0</accession>
<dbReference type="InterPro" id="IPR045886">
    <property type="entry name" value="ThiF/MoeB/HesA"/>
</dbReference>
<dbReference type="STRING" id="929713.NIASO_00040"/>
<reference evidence="2 3" key="1">
    <citation type="submission" date="2013-12" db="EMBL/GenBank/DDBJ databases">
        <authorList>
            <consortium name="DOE Joint Genome Institute"/>
            <person name="Eisen J."/>
            <person name="Huntemann M."/>
            <person name="Han J."/>
            <person name="Chen A."/>
            <person name="Kyrpides N."/>
            <person name="Mavromatis K."/>
            <person name="Markowitz V."/>
            <person name="Palaniappan K."/>
            <person name="Ivanova N."/>
            <person name="Schaumberg A."/>
            <person name="Pati A."/>
            <person name="Liolios K."/>
            <person name="Nordberg H.P."/>
            <person name="Cantor M.N."/>
            <person name="Hua S.X."/>
            <person name="Woyke T."/>
        </authorList>
    </citation>
    <scope>NUCLEOTIDE SEQUENCE [LARGE SCALE GENOMIC DNA]</scope>
    <source>
        <strain evidence="3">DSM 19437</strain>
    </source>
</reference>
<evidence type="ECO:0000313" key="2">
    <source>
        <dbReference type="EMBL" id="AHF14018.1"/>
    </source>
</evidence>
<sequence length="378" mass="42337">MRKGTTADNSQNKQANESLEHPYHPVFLKLGNPNDKAIYEFIKNEITGVEIIDTILRQLKELLKIRNVKTWAEEDFDQLLKAQLGDTAIEEYGTWVYYPWSKKLVHLLNKDAFIEVRTNRNLYKITPEERLVLQSKIIGVVGLSVGQSVAFTLALERVCGALRLADFDTIDLSNMNRLSVGVQDIGVNKAVLAARKIAELDPYMDVTCYTAGLTDENMDDFFTRDGKLDLLAEECDSLPVKIKSRIKARSMGIPVIMDTNDKGLLDVERFDLEPDRPILHGRMKLFEGMSDAAVIEKLDRLTPAERLNTTVDIIGAENISDRMKQSLKEIGVSITGWPQLASAVGLGGAMVADVSRRILLGQYNVSGRYNVDFSDLVN</sequence>
<dbReference type="InterPro" id="IPR035985">
    <property type="entry name" value="Ubiquitin-activating_enz"/>
</dbReference>
<dbReference type="KEGG" id="nso:NIASO_00040"/>
<dbReference type="HOGENOM" id="CLU_050514_0_0_10"/>
<dbReference type="AlphaFoldDB" id="W0EWS0"/>
<dbReference type="InterPro" id="IPR000594">
    <property type="entry name" value="ThiF_NAD_FAD-bd"/>
</dbReference>
<dbReference type="Pfam" id="PF00899">
    <property type="entry name" value="ThiF"/>
    <property type="match status" value="1"/>
</dbReference>
<dbReference type="Proteomes" id="UP000003586">
    <property type="component" value="Chromosome"/>
</dbReference>
<dbReference type="OrthoDB" id="5149792at2"/>
<feature type="domain" description="THIF-type NAD/FAD binding fold" evidence="1">
    <location>
        <begin position="121"/>
        <end position="256"/>
    </location>
</feature>
<proteinExistence type="predicted"/>
<evidence type="ECO:0000259" key="1">
    <source>
        <dbReference type="Pfam" id="PF00899"/>
    </source>
</evidence>
<dbReference type="GO" id="GO:0061503">
    <property type="term" value="F:tRNA threonylcarbamoyladenosine dehydratase"/>
    <property type="evidence" value="ECO:0007669"/>
    <property type="project" value="TreeGrafter"/>
</dbReference>
<dbReference type="Gene3D" id="3.40.50.720">
    <property type="entry name" value="NAD(P)-binding Rossmann-like Domain"/>
    <property type="match status" value="1"/>
</dbReference>
<dbReference type="PANTHER" id="PTHR43267">
    <property type="entry name" value="TRNA THREONYLCARBAMOYLADENOSINE DEHYDRATASE"/>
    <property type="match status" value="1"/>
</dbReference>
<organism evidence="2 3">
    <name type="scientific">Niabella soli DSM 19437</name>
    <dbReference type="NCBI Taxonomy" id="929713"/>
    <lineage>
        <taxon>Bacteria</taxon>
        <taxon>Pseudomonadati</taxon>
        <taxon>Bacteroidota</taxon>
        <taxon>Chitinophagia</taxon>
        <taxon>Chitinophagales</taxon>
        <taxon>Chitinophagaceae</taxon>
        <taxon>Niabella</taxon>
    </lineage>
</organism>